<proteinExistence type="predicted"/>
<evidence type="ECO:0000313" key="2">
    <source>
        <dbReference type="EMBL" id="KAJ0226983.1"/>
    </source>
</evidence>
<gene>
    <name evidence="2" type="ORF">LSAT_V11C100007440</name>
</gene>
<dbReference type="AlphaFoldDB" id="A0A9R1WNP6"/>
<dbReference type="Proteomes" id="UP000235145">
    <property type="component" value="Unassembled WGS sequence"/>
</dbReference>
<protein>
    <submittedName>
        <fullName evidence="2">Uncharacterized protein</fullName>
    </submittedName>
</protein>
<dbReference type="EMBL" id="NBSK02000001">
    <property type="protein sequence ID" value="KAJ0226983.1"/>
    <property type="molecule type" value="Genomic_DNA"/>
</dbReference>
<keyword evidence="1" id="KW-0472">Membrane</keyword>
<name>A0A9R1WNP6_LACSA</name>
<reference evidence="2 3" key="1">
    <citation type="journal article" date="2017" name="Nat. Commun.">
        <title>Genome assembly with in vitro proximity ligation data and whole-genome triplication in lettuce.</title>
        <authorList>
            <person name="Reyes-Chin-Wo S."/>
            <person name="Wang Z."/>
            <person name="Yang X."/>
            <person name="Kozik A."/>
            <person name="Arikit S."/>
            <person name="Song C."/>
            <person name="Xia L."/>
            <person name="Froenicke L."/>
            <person name="Lavelle D.O."/>
            <person name="Truco M.J."/>
            <person name="Xia R."/>
            <person name="Zhu S."/>
            <person name="Xu C."/>
            <person name="Xu H."/>
            <person name="Xu X."/>
            <person name="Cox K."/>
            <person name="Korf I."/>
            <person name="Meyers B.C."/>
            <person name="Michelmore R.W."/>
        </authorList>
    </citation>
    <scope>NUCLEOTIDE SEQUENCE [LARGE SCALE GENOMIC DNA]</scope>
    <source>
        <strain evidence="3">cv. Salinas</strain>
        <tissue evidence="2">Seedlings</tissue>
    </source>
</reference>
<keyword evidence="1" id="KW-1133">Transmembrane helix</keyword>
<keyword evidence="1" id="KW-0812">Transmembrane</keyword>
<evidence type="ECO:0000256" key="1">
    <source>
        <dbReference type="SAM" id="Phobius"/>
    </source>
</evidence>
<accession>A0A9R1WNP6</accession>
<evidence type="ECO:0000313" key="3">
    <source>
        <dbReference type="Proteomes" id="UP000235145"/>
    </source>
</evidence>
<comment type="caution">
    <text evidence="2">The sequence shown here is derived from an EMBL/GenBank/DDBJ whole genome shotgun (WGS) entry which is preliminary data.</text>
</comment>
<feature type="transmembrane region" description="Helical" evidence="1">
    <location>
        <begin position="6"/>
        <end position="26"/>
    </location>
</feature>
<keyword evidence="3" id="KW-1185">Reference proteome</keyword>
<sequence length="89" mass="10057">MFFYPRFHLILIRFLSLLGILGLNLFSIQTSMDIQFGEASQQPNKDVTQRLKKLMVGLQSKFGGPESAILSGIIFLKPRIAFQVGGQLW</sequence>
<organism evidence="2 3">
    <name type="scientific">Lactuca sativa</name>
    <name type="common">Garden lettuce</name>
    <dbReference type="NCBI Taxonomy" id="4236"/>
    <lineage>
        <taxon>Eukaryota</taxon>
        <taxon>Viridiplantae</taxon>
        <taxon>Streptophyta</taxon>
        <taxon>Embryophyta</taxon>
        <taxon>Tracheophyta</taxon>
        <taxon>Spermatophyta</taxon>
        <taxon>Magnoliopsida</taxon>
        <taxon>eudicotyledons</taxon>
        <taxon>Gunneridae</taxon>
        <taxon>Pentapetalae</taxon>
        <taxon>asterids</taxon>
        <taxon>campanulids</taxon>
        <taxon>Asterales</taxon>
        <taxon>Asteraceae</taxon>
        <taxon>Cichorioideae</taxon>
        <taxon>Cichorieae</taxon>
        <taxon>Lactucinae</taxon>
        <taxon>Lactuca</taxon>
    </lineage>
</organism>